<feature type="domain" description="LicD/FKTN/FKRP nucleotidyltransferase" evidence="6">
    <location>
        <begin position="117"/>
        <end position="219"/>
    </location>
</feature>
<organism evidence="7 8">
    <name type="scientific">Myriangium duriaei CBS 260.36</name>
    <dbReference type="NCBI Taxonomy" id="1168546"/>
    <lineage>
        <taxon>Eukaryota</taxon>
        <taxon>Fungi</taxon>
        <taxon>Dikarya</taxon>
        <taxon>Ascomycota</taxon>
        <taxon>Pezizomycotina</taxon>
        <taxon>Dothideomycetes</taxon>
        <taxon>Dothideomycetidae</taxon>
        <taxon>Myriangiales</taxon>
        <taxon>Myriangiaceae</taxon>
        <taxon>Myriangium</taxon>
    </lineage>
</organism>
<dbReference type="GO" id="GO:0016020">
    <property type="term" value="C:membrane"/>
    <property type="evidence" value="ECO:0007669"/>
    <property type="project" value="UniProtKB-SubCell"/>
</dbReference>
<dbReference type="AlphaFoldDB" id="A0A9P4J8U1"/>
<comment type="subcellular location">
    <subcellularLocation>
        <location evidence="1">Membrane</location>
        <topology evidence="1">Single-pass membrane protein</topology>
    </subcellularLocation>
</comment>
<comment type="caution">
    <text evidence="7">The sequence shown here is derived from an EMBL/GenBank/DDBJ whole genome shotgun (WGS) entry which is preliminary data.</text>
</comment>
<sequence>MRTSLLSALTWALTIPAVLTAPTPTTEPKALTPRESAIASRASAGVSSAVPSVHPIVQARGIPPRGKRRKSPPEKYFHESSFHPHYDGRFATKEVPYADRKIALVNLIKSYLNTMNEIGVQTWIMHGSLLGWWWNKRIMPWDTDLDVMVSEQAMEHLANYYNMTIHHHRYDDGALGRDYMLEINPHFRNTSEADRYNRIDARWVDVKTGLFIDMTVLHRNISAENEGKVGAMMSKDRHHYHIKDIFPLRETVFEDVPCLVPYGYTDLLIEEYGPMSLIKRDFANHHFDQLTMEWLPVV</sequence>
<dbReference type="OrthoDB" id="444255at2759"/>
<protein>
    <recommendedName>
        <fullName evidence="6">LicD/FKTN/FKRP nucleotidyltransferase domain-containing protein</fullName>
    </recommendedName>
</protein>
<dbReference type="PANTHER" id="PTHR15407">
    <property type="entry name" value="FUKUTIN-RELATED"/>
    <property type="match status" value="1"/>
</dbReference>
<dbReference type="InterPro" id="IPR007074">
    <property type="entry name" value="LicD/FKTN/FKRP_NTP_transf"/>
</dbReference>
<feature type="domain" description="LicD/FKTN/FKRP nucleotidyltransferase" evidence="6">
    <location>
        <begin position="235"/>
        <end position="273"/>
    </location>
</feature>
<reference evidence="7" key="1">
    <citation type="journal article" date="2020" name="Stud. Mycol.">
        <title>101 Dothideomycetes genomes: a test case for predicting lifestyles and emergence of pathogens.</title>
        <authorList>
            <person name="Haridas S."/>
            <person name="Albert R."/>
            <person name="Binder M."/>
            <person name="Bloem J."/>
            <person name="Labutti K."/>
            <person name="Salamov A."/>
            <person name="Andreopoulos B."/>
            <person name="Baker S."/>
            <person name="Barry K."/>
            <person name="Bills G."/>
            <person name="Bluhm B."/>
            <person name="Cannon C."/>
            <person name="Castanera R."/>
            <person name="Culley D."/>
            <person name="Daum C."/>
            <person name="Ezra D."/>
            <person name="Gonzalez J."/>
            <person name="Henrissat B."/>
            <person name="Kuo A."/>
            <person name="Liang C."/>
            <person name="Lipzen A."/>
            <person name="Lutzoni F."/>
            <person name="Magnuson J."/>
            <person name="Mondo S."/>
            <person name="Nolan M."/>
            <person name="Ohm R."/>
            <person name="Pangilinan J."/>
            <person name="Park H.-J."/>
            <person name="Ramirez L."/>
            <person name="Alfaro M."/>
            <person name="Sun H."/>
            <person name="Tritt A."/>
            <person name="Yoshinaga Y."/>
            <person name="Zwiers L.-H."/>
            <person name="Turgeon B."/>
            <person name="Goodwin S."/>
            <person name="Spatafora J."/>
            <person name="Crous P."/>
            <person name="Grigoriev I."/>
        </authorList>
    </citation>
    <scope>NUCLEOTIDE SEQUENCE</scope>
    <source>
        <strain evidence="7">CBS 260.36</strain>
    </source>
</reference>
<accession>A0A9P4J8U1</accession>
<feature type="chain" id="PRO_5040332621" description="LicD/FKTN/FKRP nucleotidyltransferase domain-containing protein" evidence="5">
    <location>
        <begin position="21"/>
        <end position="298"/>
    </location>
</feature>
<dbReference type="InterPro" id="IPR009644">
    <property type="entry name" value="FKTN/MNN4/W02B3.4-1"/>
</dbReference>
<evidence type="ECO:0000256" key="3">
    <source>
        <dbReference type="ARBA" id="ARBA00022989"/>
    </source>
</evidence>
<name>A0A9P4J8U1_9PEZI</name>
<evidence type="ECO:0000313" key="8">
    <source>
        <dbReference type="Proteomes" id="UP000799439"/>
    </source>
</evidence>
<dbReference type="Pfam" id="PF04991">
    <property type="entry name" value="LicD"/>
    <property type="match status" value="2"/>
</dbReference>
<evidence type="ECO:0000256" key="1">
    <source>
        <dbReference type="ARBA" id="ARBA00004167"/>
    </source>
</evidence>
<proteinExistence type="predicted"/>
<dbReference type="EMBL" id="ML996081">
    <property type="protein sequence ID" value="KAF2157463.1"/>
    <property type="molecule type" value="Genomic_DNA"/>
</dbReference>
<dbReference type="PANTHER" id="PTHR15407:SF32">
    <property type="entry name" value="PROTEIN (MNN4), PUTATIVE (AFU_ORTHOLOGUE AFUA_1G03790)-RELATED"/>
    <property type="match status" value="1"/>
</dbReference>
<dbReference type="GO" id="GO:0009100">
    <property type="term" value="P:glycoprotein metabolic process"/>
    <property type="evidence" value="ECO:0007669"/>
    <property type="project" value="UniProtKB-ARBA"/>
</dbReference>
<evidence type="ECO:0000259" key="6">
    <source>
        <dbReference type="Pfam" id="PF04991"/>
    </source>
</evidence>
<keyword evidence="2" id="KW-0812">Transmembrane</keyword>
<gene>
    <name evidence="7" type="ORF">K461DRAFT_219731</name>
</gene>
<keyword evidence="4" id="KW-0472">Membrane</keyword>
<keyword evidence="3" id="KW-1133">Transmembrane helix</keyword>
<evidence type="ECO:0000313" key="7">
    <source>
        <dbReference type="EMBL" id="KAF2157463.1"/>
    </source>
</evidence>
<evidence type="ECO:0000256" key="5">
    <source>
        <dbReference type="SAM" id="SignalP"/>
    </source>
</evidence>
<dbReference type="Proteomes" id="UP000799439">
    <property type="component" value="Unassembled WGS sequence"/>
</dbReference>
<keyword evidence="5" id="KW-0732">Signal</keyword>
<feature type="signal peptide" evidence="5">
    <location>
        <begin position="1"/>
        <end position="20"/>
    </location>
</feature>
<evidence type="ECO:0000256" key="4">
    <source>
        <dbReference type="ARBA" id="ARBA00023136"/>
    </source>
</evidence>
<keyword evidence="8" id="KW-1185">Reference proteome</keyword>
<evidence type="ECO:0000256" key="2">
    <source>
        <dbReference type="ARBA" id="ARBA00022692"/>
    </source>
</evidence>